<feature type="region of interest" description="Disordered" evidence="1">
    <location>
        <begin position="380"/>
        <end position="401"/>
    </location>
</feature>
<evidence type="ECO:0000256" key="1">
    <source>
        <dbReference type="SAM" id="MobiDB-lite"/>
    </source>
</evidence>
<dbReference type="OrthoDB" id="7235451at2"/>
<dbReference type="EMBL" id="QJSQ01000022">
    <property type="protein sequence ID" value="PYE18415.1"/>
    <property type="molecule type" value="Genomic_DNA"/>
</dbReference>
<feature type="compositionally biased region" description="Low complexity" evidence="1">
    <location>
        <begin position="231"/>
        <end position="255"/>
    </location>
</feature>
<feature type="compositionally biased region" description="Low complexity" evidence="1">
    <location>
        <begin position="385"/>
        <end position="395"/>
    </location>
</feature>
<dbReference type="InterPro" id="IPR040677">
    <property type="entry name" value="LPD7"/>
</dbReference>
<sequence>MAQTTSAQEADPVINVIEQDVPGSSGGPSPSDDHRDALDPAAMDAVSARRRREFDAARARLRDQAIRDDPGVEAQAAGQTGGPAPAMAAGVDRGYVPLERPPERVTKRYMRSGNQYFLKDAPYQLAFEDLGPYLVTEHNRPDVVESMIDMVHAKSWQRIRVSGHQAFRSEVWLQATLHGIEVSGYKPKAADLARLADARQARLDNRIEVAAPPTTTMTASATGQQGRADARPPVSAAMPSAPAAAVNGASFPAPAHATVQEPRTPRSDRNAAGDEPDAPRRYVGELREHGSAPYLHNPARSDSYYVVFRDPAGVDQAVWGVDLERAMRESGASVGQQVVLENLGRRLVTVRVPVFDGEGKVVGEEDKDVYRNTWQVDVVQRDRGASAPPKSASPSGDARVADPSIASVMESPAHRQRGTRHVDNDQAMHMAVLATAMREQGFGDRSIARVQQRAERMLVAFGKEGTSVPPPKVFDPKAPSGRDQRRRPVAERAPAPEIDREPASPAPMSPSR</sequence>
<comment type="caution">
    <text evidence="3">The sequence shown here is derived from an EMBL/GenBank/DDBJ whole genome shotgun (WGS) entry which is preliminary data.</text>
</comment>
<protein>
    <recommendedName>
        <fullName evidence="2">Large polyvalent protein-associated domain-containing protein</fullName>
    </recommendedName>
</protein>
<evidence type="ECO:0000313" key="3">
    <source>
        <dbReference type="EMBL" id="PYE18415.1"/>
    </source>
</evidence>
<feature type="compositionally biased region" description="Basic and acidic residues" evidence="1">
    <location>
        <begin position="263"/>
        <end position="279"/>
    </location>
</feature>
<feature type="region of interest" description="Disordered" evidence="1">
    <location>
        <begin position="1"/>
        <end position="49"/>
    </location>
</feature>
<evidence type="ECO:0000259" key="2">
    <source>
        <dbReference type="Pfam" id="PF18821"/>
    </source>
</evidence>
<organism evidence="3 4">
    <name type="scientific">Paraburkholderia silvatlantica</name>
    <dbReference type="NCBI Taxonomy" id="321895"/>
    <lineage>
        <taxon>Bacteria</taxon>
        <taxon>Pseudomonadati</taxon>
        <taxon>Pseudomonadota</taxon>
        <taxon>Betaproteobacteria</taxon>
        <taxon>Burkholderiales</taxon>
        <taxon>Burkholderiaceae</taxon>
        <taxon>Paraburkholderia</taxon>
    </lineage>
</organism>
<dbReference type="AlphaFoldDB" id="A0A2V4TP98"/>
<feature type="domain" description="Large polyvalent protein-associated" evidence="2">
    <location>
        <begin position="104"/>
        <end position="198"/>
    </location>
</feature>
<feature type="compositionally biased region" description="Low complexity" evidence="1">
    <location>
        <begin position="211"/>
        <end position="222"/>
    </location>
</feature>
<accession>A0A2V4TP98</accession>
<feature type="region of interest" description="Disordered" evidence="1">
    <location>
        <begin position="461"/>
        <end position="512"/>
    </location>
</feature>
<name>A0A2V4TP98_9BURK</name>
<dbReference type="RefSeq" id="WP_110856549.1">
    <property type="nucleotide sequence ID" value="NZ_QJSQ01000022.1"/>
</dbReference>
<proteinExistence type="predicted"/>
<dbReference type="Proteomes" id="UP000247772">
    <property type="component" value="Unassembled WGS sequence"/>
</dbReference>
<feature type="region of interest" description="Disordered" evidence="1">
    <location>
        <begin position="63"/>
        <end position="89"/>
    </location>
</feature>
<feature type="compositionally biased region" description="Low complexity" evidence="1">
    <location>
        <begin position="74"/>
        <end position="89"/>
    </location>
</feature>
<feature type="region of interest" description="Disordered" evidence="1">
    <location>
        <begin position="211"/>
        <end position="279"/>
    </location>
</feature>
<feature type="compositionally biased region" description="Basic and acidic residues" evidence="1">
    <location>
        <begin position="480"/>
        <end position="490"/>
    </location>
</feature>
<evidence type="ECO:0000313" key="4">
    <source>
        <dbReference type="Proteomes" id="UP000247772"/>
    </source>
</evidence>
<reference evidence="3 4" key="1">
    <citation type="submission" date="2018-06" db="EMBL/GenBank/DDBJ databases">
        <title>Genomic Encyclopedia of Type Strains, Phase IV (KMG-V): Genome sequencing to study the core and pangenomes of soil and plant-associated prokaryotes.</title>
        <authorList>
            <person name="Whitman W."/>
        </authorList>
    </citation>
    <scope>NUCLEOTIDE SEQUENCE [LARGE SCALE GENOMIC DNA]</scope>
    <source>
        <strain evidence="3 4">SRCL-318</strain>
    </source>
</reference>
<dbReference type="Pfam" id="PF18821">
    <property type="entry name" value="LPD7"/>
    <property type="match status" value="1"/>
</dbReference>
<gene>
    <name evidence="3" type="ORF">C7410_122117</name>
</gene>